<evidence type="ECO:0008006" key="3">
    <source>
        <dbReference type="Google" id="ProtNLM"/>
    </source>
</evidence>
<sequence>MIAPAGLPYKLTKTPSVYSVPLVYGKACLYTIELEHKAYWALKHTNFDIKTMGDHRKVQLNELNELRDHAYENSLIYKEKTKRIHDSKIKNRIISIKYSPLGCQKPGHLADKAGTFREESDSVDTPLVEKSKLDKDLQGTPIDATLYRRQSLIQKATLLRFKRIFQYLREPLHGSLVLEGYEKDFILDRKNARYEKHRLRETLKSLAEEADE</sequence>
<reference evidence="1" key="2">
    <citation type="submission" date="2022-01" db="EMBL/GenBank/DDBJ databases">
        <authorList>
            <person name="Yamashiro T."/>
            <person name="Shiraishi A."/>
            <person name="Satake H."/>
            <person name="Nakayama K."/>
        </authorList>
    </citation>
    <scope>NUCLEOTIDE SEQUENCE</scope>
</reference>
<keyword evidence="2" id="KW-1185">Reference proteome</keyword>
<reference evidence="1" key="1">
    <citation type="journal article" date="2022" name="Int. J. Mol. Sci.">
        <title>Draft Genome of Tanacetum Coccineum: Genomic Comparison of Closely Related Tanacetum-Family Plants.</title>
        <authorList>
            <person name="Yamashiro T."/>
            <person name="Shiraishi A."/>
            <person name="Nakayama K."/>
            <person name="Satake H."/>
        </authorList>
    </citation>
    <scope>NUCLEOTIDE SEQUENCE</scope>
</reference>
<dbReference type="Proteomes" id="UP001151760">
    <property type="component" value="Unassembled WGS sequence"/>
</dbReference>
<accession>A0ABQ5A0J2</accession>
<organism evidence="1 2">
    <name type="scientific">Tanacetum coccineum</name>
    <dbReference type="NCBI Taxonomy" id="301880"/>
    <lineage>
        <taxon>Eukaryota</taxon>
        <taxon>Viridiplantae</taxon>
        <taxon>Streptophyta</taxon>
        <taxon>Embryophyta</taxon>
        <taxon>Tracheophyta</taxon>
        <taxon>Spermatophyta</taxon>
        <taxon>Magnoliopsida</taxon>
        <taxon>eudicotyledons</taxon>
        <taxon>Gunneridae</taxon>
        <taxon>Pentapetalae</taxon>
        <taxon>asterids</taxon>
        <taxon>campanulids</taxon>
        <taxon>Asterales</taxon>
        <taxon>Asteraceae</taxon>
        <taxon>Asteroideae</taxon>
        <taxon>Anthemideae</taxon>
        <taxon>Anthemidinae</taxon>
        <taxon>Tanacetum</taxon>
    </lineage>
</organism>
<proteinExistence type="predicted"/>
<gene>
    <name evidence="1" type="ORF">Tco_0802730</name>
</gene>
<dbReference type="EMBL" id="BQNB010011834">
    <property type="protein sequence ID" value="GJS95762.1"/>
    <property type="molecule type" value="Genomic_DNA"/>
</dbReference>
<name>A0ABQ5A0J2_9ASTR</name>
<evidence type="ECO:0000313" key="2">
    <source>
        <dbReference type="Proteomes" id="UP001151760"/>
    </source>
</evidence>
<protein>
    <recommendedName>
        <fullName evidence="3">Reverse transcriptase domain-containing protein</fullName>
    </recommendedName>
</protein>
<evidence type="ECO:0000313" key="1">
    <source>
        <dbReference type="EMBL" id="GJS95762.1"/>
    </source>
</evidence>
<comment type="caution">
    <text evidence="1">The sequence shown here is derived from an EMBL/GenBank/DDBJ whole genome shotgun (WGS) entry which is preliminary data.</text>
</comment>